<evidence type="ECO:0000256" key="1">
    <source>
        <dbReference type="SAM" id="SignalP"/>
    </source>
</evidence>
<dbReference type="OrthoDB" id="9900312at2"/>
<sequence length="163" mass="19193">MKRLRILFFFLWLFSLLSCNSGPGKFNDNLMENLNKADREYTTFYALVEQYPDTNDFVSVTKRGKVALEKMERLINEINQYEAPKEGEDLKNLCEEYIKNMIISIKGFTSVEKLGKDQFEKAIENMDINEVQLNEIDRKIVEAQKSFANKRRFELKDSPSNKR</sequence>
<dbReference type="PROSITE" id="PS51257">
    <property type="entry name" value="PROKAR_LIPOPROTEIN"/>
    <property type="match status" value="1"/>
</dbReference>
<name>A0A0X3APE5_9FLAO</name>
<protein>
    <recommendedName>
        <fullName evidence="4">Lipoprotein</fullName>
    </recommendedName>
</protein>
<gene>
    <name evidence="2" type="ORF">Ga0061079_10625</name>
</gene>
<dbReference type="RefSeq" id="WP_055425465.1">
    <property type="nucleotide sequence ID" value="NZ_FCOR01000006.1"/>
</dbReference>
<dbReference type="EMBL" id="FCOR01000006">
    <property type="protein sequence ID" value="CVK16260.1"/>
    <property type="molecule type" value="Genomic_DNA"/>
</dbReference>
<keyword evidence="1" id="KW-0732">Signal</keyword>
<proteinExistence type="predicted"/>
<feature type="chain" id="PRO_5007049776" description="Lipoprotein" evidence="1">
    <location>
        <begin position="22"/>
        <end position="163"/>
    </location>
</feature>
<accession>A0A0X3APE5</accession>
<dbReference type="AlphaFoldDB" id="A0A0X3APE5"/>
<organism evidence="2 3">
    <name type="scientific">Apibacter mensalis</name>
    <dbReference type="NCBI Taxonomy" id="1586267"/>
    <lineage>
        <taxon>Bacteria</taxon>
        <taxon>Pseudomonadati</taxon>
        <taxon>Bacteroidota</taxon>
        <taxon>Flavobacteriia</taxon>
        <taxon>Flavobacteriales</taxon>
        <taxon>Weeksellaceae</taxon>
        <taxon>Apibacter</taxon>
    </lineage>
</organism>
<reference evidence="2 3" key="1">
    <citation type="submission" date="2016-01" db="EMBL/GenBank/DDBJ databases">
        <authorList>
            <person name="McClelland M."/>
            <person name="Jain A."/>
            <person name="Saraogi P."/>
            <person name="Mendelson R."/>
            <person name="Westerman R."/>
            <person name="SanMiguel P."/>
            <person name="Csonka L."/>
        </authorList>
    </citation>
    <scope>NUCLEOTIDE SEQUENCE [LARGE SCALE GENOMIC DNA]</scope>
    <source>
        <strain evidence="2 3">R-53146</strain>
    </source>
</reference>
<feature type="signal peptide" evidence="1">
    <location>
        <begin position="1"/>
        <end position="21"/>
    </location>
</feature>
<dbReference type="STRING" id="1586267.GCA_001418685_01110"/>
<evidence type="ECO:0000313" key="2">
    <source>
        <dbReference type="EMBL" id="CVK16260.1"/>
    </source>
</evidence>
<keyword evidence="3" id="KW-1185">Reference proteome</keyword>
<evidence type="ECO:0000313" key="3">
    <source>
        <dbReference type="Proteomes" id="UP000182761"/>
    </source>
</evidence>
<evidence type="ECO:0008006" key="4">
    <source>
        <dbReference type="Google" id="ProtNLM"/>
    </source>
</evidence>
<dbReference type="Proteomes" id="UP000182761">
    <property type="component" value="Unassembled WGS sequence"/>
</dbReference>